<dbReference type="STRING" id="363999.A0A439D4A0"/>
<organism evidence="7 8">
    <name type="scientific">Xylaria grammica</name>
    <dbReference type="NCBI Taxonomy" id="363999"/>
    <lineage>
        <taxon>Eukaryota</taxon>
        <taxon>Fungi</taxon>
        <taxon>Dikarya</taxon>
        <taxon>Ascomycota</taxon>
        <taxon>Pezizomycotina</taxon>
        <taxon>Sordariomycetes</taxon>
        <taxon>Xylariomycetidae</taxon>
        <taxon>Xylariales</taxon>
        <taxon>Xylariaceae</taxon>
        <taxon>Xylaria</taxon>
    </lineage>
</organism>
<accession>A0A439D4A0</accession>
<sequence length="401" mass="43285">MTSNNTFGELGLSIIGLGAQYPPNKLKPDELAKLAAKFHPKSPAMEKVLSINRFTGIETRSSIGTSEHPLVNNAAPPSIADLHATFMSDGVPLAVNAARKALAEARLDVSQITHVVSTTCTDSANPGFDHYVAKELGLLPSVEKVLLHGVGCAGGLAALRTAANLALGHRFRGGRRVFYVVIPDTEGDLGFDADPLGWKVVLSQRVPKMTEQVLEPAFSDLMASIGHHLPETYQTPPDFDWAMHPGGLTILTNAERTLKISAEHMRASYHRYMEHGNSSSATIFSVMDHLRSKEMDSYAPDGRIKEYVVGCAFGPGISVEMCMLKRNMGARGIQTPPETDSEASRSEGGEEDDRDWPSLDGETQTCHTPGELPPEPTRDAEATITDEEGFIIEALAGVELD</sequence>
<dbReference type="InterPro" id="IPR001099">
    <property type="entry name" value="Chalcone/stilbene_synt_N"/>
</dbReference>
<reference evidence="7 8" key="1">
    <citation type="submission" date="2018-12" db="EMBL/GenBank/DDBJ databases">
        <title>Draft genome sequence of Xylaria grammica IHI A82.</title>
        <authorList>
            <person name="Buettner E."/>
            <person name="Kellner H."/>
        </authorList>
    </citation>
    <scope>NUCLEOTIDE SEQUENCE [LARGE SCALE GENOMIC DNA]</scope>
    <source>
        <strain evidence="7 8">IHI A82</strain>
    </source>
</reference>
<evidence type="ECO:0000313" key="7">
    <source>
        <dbReference type="EMBL" id="RWA09236.1"/>
    </source>
</evidence>
<dbReference type="GO" id="GO:0016747">
    <property type="term" value="F:acyltransferase activity, transferring groups other than amino-acyl groups"/>
    <property type="evidence" value="ECO:0007669"/>
    <property type="project" value="InterPro"/>
</dbReference>
<feature type="domain" description="Chalcone/stilbene synthase N-terminal" evidence="5">
    <location>
        <begin position="66"/>
        <end position="177"/>
    </location>
</feature>
<keyword evidence="3" id="KW-0012">Acyltransferase</keyword>
<dbReference type="PANTHER" id="PTHR11877">
    <property type="entry name" value="HYDROXYMETHYLGLUTARYL-COA SYNTHASE"/>
    <property type="match status" value="1"/>
</dbReference>
<dbReference type="Proteomes" id="UP000286045">
    <property type="component" value="Unassembled WGS sequence"/>
</dbReference>
<dbReference type="AlphaFoldDB" id="A0A439D4A0"/>
<dbReference type="Gene3D" id="3.40.47.10">
    <property type="match status" value="2"/>
</dbReference>
<dbReference type="GO" id="GO:0030639">
    <property type="term" value="P:polyketide biosynthetic process"/>
    <property type="evidence" value="ECO:0007669"/>
    <property type="project" value="TreeGrafter"/>
</dbReference>
<keyword evidence="8" id="KW-1185">Reference proteome</keyword>
<dbReference type="EMBL" id="RYZI01000162">
    <property type="protein sequence ID" value="RWA09236.1"/>
    <property type="molecule type" value="Genomic_DNA"/>
</dbReference>
<evidence type="ECO:0000313" key="8">
    <source>
        <dbReference type="Proteomes" id="UP000286045"/>
    </source>
</evidence>
<evidence type="ECO:0000256" key="1">
    <source>
        <dbReference type="ARBA" id="ARBA00005531"/>
    </source>
</evidence>
<evidence type="ECO:0000259" key="5">
    <source>
        <dbReference type="Pfam" id="PF00195"/>
    </source>
</evidence>
<proteinExistence type="inferred from homology"/>
<evidence type="ECO:0000256" key="2">
    <source>
        <dbReference type="ARBA" id="ARBA00022679"/>
    </source>
</evidence>
<evidence type="ECO:0000256" key="4">
    <source>
        <dbReference type="SAM" id="MobiDB-lite"/>
    </source>
</evidence>
<comment type="similarity">
    <text evidence="1 3">Belongs to the thiolase-like superfamily. Chalcone/stilbene synthases family.</text>
</comment>
<dbReference type="Pfam" id="PF00195">
    <property type="entry name" value="Chal_sti_synt_N"/>
    <property type="match status" value="1"/>
</dbReference>
<evidence type="ECO:0008006" key="9">
    <source>
        <dbReference type="Google" id="ProtNLM"/>
    </source>
</evidence>
<dbReference type="PANTHER" id="PTHR11877:SF46">
    <property type="entry name" value="TYPE III POLYKETIDE SYNTHASE A"/>
    <property type="match status" value="1"/>
</dbReference>
<dbReference type="InterPro" id="IPR016039">
    <property type="entry name" value="Thiolase-like"/>
</dbReference>
<evidence type="ECO:0000259" key="6">
    <source>
        <dbReference type="Pfam" id="PF02797"/>
    </source>
</evidence>
<comment type="caution">
    <text evidence="7">The sequence shown here is derived from an EMBL/GenBank/DDBJ whole genome shotgun (WGS) entry which is preliminary data.</text>
</comment>
<dbReference type="InterPro" id="IPR012328">
    <property type="entry name" value="Chalcone/stilbene_synt_C"/>
</dbReference>
<protein>
    <recommendedName>
        <fullName evidence="9">Chalcone/stilbene synthase C-terminal domain-containing protein</fullName>
    </recommendedName>
</protein>
<dbReference type="SUPFAM" id="SSF53901">
    <property type="entry name" value="Thiolase-like"/>
    <property type="match status" value="2"/>
</dbReference>
<feature type="region of interest" description="Disordered" evidence="4">
    <location>
        <begin position="330"/>
        <end position="381"/>
    </location>
</feature>
<evidence type="ECO:0000256" key="3">
    <source>
        <dbReference type="RuleBase" id="RU003633"/>
    </source>
</evidence>
<dbReference type="InterPro" id="IPR011141">
    <property type="entry name" value="Polyketide_synthase_type-III"/>
</dbReference>
<name>A0A439D4A0_9PEZI</name>
<keyword evidence="2 3" id="KW-0808">Transferase</keyword>
<dbReference type="Pfam" id="PF02797">
    <property type="entry name" value="Chal_sti_synt_C"/>
    <property type="match status" value="1"/>
</dbReference>
<feature type="domain" description="Chalcone/stilbene synthase C-terminal" evidence="6">
    <location>
        <begin position="181"/>
        <end position="325"/>
    </location>
</feature>
<gene>
    <name evidence="7" type="ORF">EKO27_g5850</name>
</gene>